<dbReference type="EMBL" id="JBBKZU010000012">
    <property type="protein sequence ID" value="MEJ8814257.1"/>
    <property type="molecule type" value="Genomic_DNA"/>
</dbReference>
<feature type="compositionally biased region" description="Acidic residues" evidence="1">
    <location>
        <begin position="690"/>
        <end position="704"/>
    </location>
</feature>
<gene>
    <name evidence="3" type="ORF">WKW77_24440</name>
</gene>
<dbReference type="PROSITE" id="PS50994">
    <property type="entry name" value="INTEGRASE"/>
    <property type="match status" value="1"/>
</dbReference>
<dbReference type="InterPro" id="IPR012337">
    <property type="entry name" value="RNaseH-like_sf"/>
</dbReference>
<evidence type="ECO:0000313" key="4">
    <source>
        <dbReference type="Proteomes" id="UP001365846"/>
    </source>
</evidence>
<dbReference type="Gene3D" id="3.30.420.10">
    <property type="entry name" value="Ribonuclease H-like superfamily/Ribonuclease H"/>
    <property type="match status" value="1"/>
</dbReference>
<organism evidence="3 4">
    <name type="scientific">Variovorax ureilyticus</name>
    <dbReference type="NCBI Taxonomy" id="1836198"/>
    <lineage>
        <taxon>Bacteria</taxon>
        <taxon>Pseudomonadati</taxon>
        <taxon>Pseudomonadota</taxon>
        <taxon>Betaproteobacteria</taxon>
        <taxon>Burkholderiales</taxon>
        <taxon>Comamonadaceae</taxon>
        <taxon>Variovorax</taxon>
    </lineage>
</organism>
<dbReference type="InterPro" id="IPR001584">
    <property type="entry name" value="Integrase_cat-core"/>
</dbReference>
<dbReference type="InterPro" id="IPR036397">
    <property type="entry name" value="RNaseH_sf"/>
</dbReference>
<evidence type="ECO:0000259" key="2">
    <source>
        <dbReference type="PROSITE" id="PS50994"/>
    </source>
</evidence>
<dbReference type="RefSeq" id="WP_340359490.1">
    <property type="nucleotide sequence ID" value="NZ_JBBKZU010000012.1"/>
</dbReference>
<evidence type="ECO:0000256" key="1">
    <source>
        <dbReference type="SAM" id="MobiDB-lite"/>
    </source>
</evidence>
<name>A0ABU8VKQ6_9BURK</name>
<feature type="compositionally biased region" description="Basic and acidic residues" evidence="1">
    <location>
        <begin position="668"/>
        <end position="679"/>
    </location>
</feature>
<dbReference type="SUPFAM" id="SSF53098">
    <property type="entry name" value="Ribonuclease H-like"/>
    <property type="match status" value="1"/>
</dbReference>
<comment type="caution">
    <text evidence="3">The sequence shown here is derived from an EMBL/GenBank/DDBJ whole genome shotgun (WGS) entry which is preliminary data.</text>
</comment>
<proteinExistence type="predicted"/>
<feature type="region of interest" description="Disordered" evidence="1">
    <location>
        <begin position="637"/>
        <end position="704"/>
    </location>
</feature>
<feature type="compositionally biased region" description="Acidic residues" evidence="1">
    <location>
        <begin position="656"/>
        <end position="667"/>
    </location>
</feature>
<feature type="domain" description="Integrase catalytic" evidence="2">
    <location>
        <begin position="245"/>
        <end position="473"/>
    </location>
</feature>
<accession>A0ABU8VKQ6</accession>
<evidence type="ECO:0000313" key="3">
    <source>
        <dbReference type="EMBL" id="MEJ8814257.1"/>
    </source>
</evidence>
<sequence>MGKQYHFGPGTKFELDGDHCVVESLNGSTVCIRCSSRGPEQHAIADLFNSEGFKIDGAQSINFDPPISGVPEATLAAARKLEKHLLEAITGYRSGTSQDPAAGEPRPEFDPIGLTLSHRMRCKASELGLTERAMWRLKNAYERQGVVGLVDKRALRRSAMLVDERIRLALIEVIDSFENLSNPSNAELQRLTEKKIKERYPDLTLPSDATFNRLVAVVGKGKGLDNAKQRRSIANRPETPYGHYFVHRPGQLVVIDSTPLDAYAMDPYNFLWIQVQLTIALDLFSRSILAWRFTPVSTKAVDAALLLYDILRPKRMQPSWRESMKWAYVGVPEAILVELSGGPEHSLPFAALPFLHPESVLVDRAKIFLSDAFMSACRVLGIDLLVARPRTPTDKPQGERIFRTIREKFVSQLKGYKGPDIASRGLNVEADAFWFIDEIDEKFGEWVGEYYQNRFHRGLHFPEVPQLEISPNHMLQEGISRAGFVAAPPAADLFYRLLPVAWKTIQHYGVDTRRLRYDGDILKDFRNMPSPYTGRHEKKWPFPYDPRDLSVIYFQDPETAAWHTLSWTGAGQRLRPFADKTLSYAKSLVLARHLDPNSQRDLTEVLNELIDRIDSRQMQGAKERRVAALHALQTANAAKDRGLAPPGVPPEPTTTSEEDDVEEEVPYDENRGRHPKADEILGSVPGQDHDDVDEDDDDVDEVVI</sequence>
<dbReference type="Proteomes" id="UP001365846">
    <property type="component" value="Unassembled WGS sequence"/>
</dbReference>
<protein>
    <recommendedName>
        <fullName evidence="2">Integrase catalytic domain-containing protein</fullName>
    </recommendedName>
</protein>
<reference evidence="3 4" key="1">
    <citation type="submission" date="2024-03" db="EMBL/GenBank/DDBJ databases">
        <title>Novel species of the genus Variovorax.</title>
        <authorList>
            <person name="Liu Q."/>
            <person name="Xin Y.-H."/>
        </authorList>
    </citation>
    <scope>NUCLEOTIDE SEQUENCE [LARGE SCALE GENOMIC DNA]</scope>
    <source>
        <strain evidence="3 4">KACC 18899</strain>
    </source>
</reference>
<keyword evidence="4" id="KW-1185">Reference proteome</keyword>